<dbReference type="PROSITE" id="PS51186">
    <property type="entry name" value="GNAT"/>
    <property type="match status" value="1"/>
</dbReference>
<dbReference type="Gene3D" id="3.40.630.30">
    <property type="match status" value="1"/>
</dbReference>
<keyword evidence="1" id="KW-0808">Transferase</keyword>
<keyword evidence="2" id="KW-0012">Acyltransferase</keyword>
<dbReference type="SUPFAM" id="SSF55729">
    <property type="entry name" value="Acyl-CoA N-acyltransferases (Nat)"/>
    <property type="match status" value="1"/>
</dbReference>
<protein>
    <submittedName>
        <fullName evidence="4">GNAT family N-acetyltransferase</fullName>
    </submittedName>
</protein>
<evidence type="ECO:0000313" key="5">
    <source>
        <dbReference type="Proteomes" id="UP000682802"/>
    </source>
</evidence>
<feature type="domain" description="N-acetyltransferase" evidence="3">
    <location>
        <begin position="3"/>
        <end position="163"/>
    </location>
</feature>
<dbReference type="Pfam" id="PF13420">
    <property type="entry name" value="Acetyltransf_4"/>
    <property type="match status" value="1"/>
</dbReference>
<dbReference type="InterPro" id="IPR016181">
    <property type="entry name" value="Acyl_CoA_acyltransferase"/>
</dbReference>
<dbReference type="PANTHER" id="PTHR43072">
    <property type="entry name" value="N-ACETYLTRANSFERASE"/>
    <property type="match status" value="1"/>
</dbReference>
<dbReference type="InterPro" id="IPR000182">
    <property type="entry name" value="GNAT_dom"/>
</dbReference>
<accession>A0ABX8H1X7</accession>
<dbReference type="RefSeq" id="WP_144076077.1">
    <property type="nucleotide sequence ID" value="NZ_CP076129.1"/>
</dbReference>
<evidence type="ECO:0000313" key="4">
    <source>
        <dbReference type="EMBL" id="QWG09402.1"/>
    </source>
</evidence>
<evidence type="ECO:0000256" key="1">
    <source>
        <dbReference type="ARBA" id="ARBA00022679"/>
    </source>
</evidence>
<evidence type="ECO:0000259" key="3">
    <source>
        <dbReference type="PROSITE" id="PS51186"/>
    </source>
</evidence>
<dbReference type="Proteomes" id="UP000682802">
    <property type="component" value="Chromosome 2"/>
</dbReference>
<dbReference type="EMBL" id="CP076129">
    <property type="protein sequence ID" value="QWG09402.1"/>
    <property type="molecule type" value="Genomic_DNA"/>
</dbReference>
<proteinExistence type="predicted"/>
<organism evidence="4 5">
    <name type="scientific">Flammeovirga kamogawensis</name>
    <dbReference type="NCBI Taxonomy" id="373891"/>
    <lineage>
        <taxon>Bacteria</taxon>
        <taxon>Pseudomonadati</taxon>
        <taxon>Bacteroidota</taxon>
        <taxon>Cytophagia</taxon>
        <taxon>Cytophagales</taxon>
        <taxon>Flammeovirgaceae</taxon>
        <taxon>Flammeovirga</taxon>
    </lineage>
</organism>
<name>A0ABX8H1X7_9BACT</name>
<gene>
    <name evidence="4" type="ORF">KM029_22610</name>
</gene>
<reference evidence="4 5" key="1">
    <citation type="submission" date="2021-05" db="EMBL/GenBank/DDBJ databases">
        <title>Comparative genomic studies on the polysaccharide-degrading batcterial strains of the Flammeovirga genus.</title>
        <authorList>
            <person name="Zewei F."/>
            <person name="Zheng Z."/>
            <person name="Yu L."/>
            <person name="Ruyue G."/>
            <person name="Yanhong M."/>
            <person name="Yuanyuan C."/>
            <person name="Jingyan G."/>
            <person name="Wenjun H."/>
        </authorList>
    </citation>
    <scope>NUCLEOTIDE SEQUENCE [LARGE SCALE GENOMIC DNA]</scope>
    <source>
        <strain evidence="4 5">YS10</strain>
    </source>
</reference>
<sequence>MIFQLEKLKNTDYSIVKEIYDYYIENTTATFHLDLISIEELKSTVPLNHPKYQSFLIYSEGNICGYCYIGAFKTRAAYDRTAEITIYLKPESTGKGIAFGVINALEEIAKSVGISVLIACITGENTESIRLFEKCGYEKCAHFKQVGEKFGRVLDVVDYQKIIR</sequence>
<keyword evidence="5" id="KW-1185">Reference proteome</keyword>
<evidence type="ECO:0000256" key="2">
    <source>
        <dbReference type="ARBA" id="ARBA00023315"/>
    </source>
</evidence>
<dbReference type="PANTHER" id="PTHR43072:SF23">
    <property type="entry name" value="UPF0039 PROTEIN C11D3.02C"/>
    <property type="match status" value="1"/>
</dbReference>